<evidence type="ECO:0000313" key="1">
    <source>
        <dbReference type="EMBL" id="UWX62762.1"/>
    </source>
</evidence>
<organism evidence="1 2">
    <name type="scientific">Deinococcus rubellus</name>
    <dbReference type="NCBI Taxonomy" id="1889240"/>
    <lineage>
        <taxon>Bacteria</taxon>
        <taxon>Thermotogati</taxon>
        <taxon>Deinococcota</taxon>
        <taxon>Deinococci</taxon>
        <taxon>Deinococcales</taxon>
        <taxon>Deinococcaceae</taxon>
        <taxon>Deinococcus</taxon>
    </lineage>
</organism>
<keyword evidence="2" id="KW-1185">Reference proteome</keyword>
<dbReference type="SUPFAM" id="SSF47413">
    <property type="entry name" value="lambda repressor-like DNA-binding domains"/>
    <property type="match status" value="1"/>
</dbReference>
<name>A0ABY5YCH8_9DEIO</name>
<protein>
    <submittedName>
        <fullName evidence="1">Helix-turn-helix domain-containing protein</fullName>
    </submittedName>
</protein>
<dbReference type="RefSeq" id="WP_260559057.1">
    <property type="nucleotide sequence ID" value="NZ_BAABEC010000059.1"/>
</dbReference>
<proteinExistence type="predicted"/>
<accession>A0ABY5YCH8</accession>
<dbReference type="EMBL" id="CP104213">
    <property type="protein sequence ID" value="UWX62762.1"/>
    <property type="molecule type" value="Genomic_DNA"/>
</dbReference>
<sequence length="69" mass="7594">MDTPTRAVEKALAEVGMNRADLARKLKVTPQALSRVLKVEQVASQRSLWPEILNALGLEIVIQPKEGSK</sequence>
<dbReference type="Proteomes" id="UP001060261">
    <property type="component" value="Chromosome"/>
</dbReference>
<gene>
    <name evidence="1" type="ORF">N0D28_08245</name>
</gene>
<evidence type="ECO:0000313" key="2">
    <source>
        <dbReference type="Proteomes" id="UP001060261"/>
    </source>
</evidence>
<dbReference type="InterPro" id="IPR010982">
    <property type="entry name" value="Lambda_DNA-bd_dom_sf"/>
</dbReference>
<reference evidence="1" key="1">
    <citation type="submission" date="2022-09" db="EMBL/GenBank/DDBJ databases">
        <title>genome sequence of Deinococcus rubellus.</title>
        <authorList>
            <person name="Srinivasan S."/>
        </authorList>
    </citation>
    <scope>NUCLEOTIDE SEQUENCE</scope>
    <source>
        <strain evidence="1">Ant6</strain>
    </source>
</reference>